<reference evidence="1 2" key="1">
    <citation type="submission" date="2018-10" db="EMBL/GenBank/DDBJ databases">
        <authorList>
            <consortium name="IHU Genomes"/>
        </authorList>
    </citation>
    <scope>NUCLEOTIDE SEQUENCE [LARGE SCALE GENOMIC DNA]</scope>
    <source>
        <strain evidence="1 2">A1</strain>
    </source>
</reference>
<dbReference type="Gene3D" id="3.40.50.150">
    <property type="entry name" value="Vaccinia Virus protein VP39"/>
    <property type="match status" value="1"/>
</dbReference>
<dbReference type="PANTHER" id="PTHR43832:SF1">
    <property type="entry name" value="S-ADENOSYL-L-METHIONINE-DEPENDENT METHYLTRANSFERASES SUPERFAMILY PROTEIN"/>
    <property type="match status" value="1"/>
</dbReference>
<dbReference type="PANTHER" id="PTHR43832">
    <property type="match status" value="1"/>
</dbReference>
<accession>A0A5K0U9F5</accession>
<dbReference type="CDD" id="cd02440">
    <property type="entry name" value="AdoMet_MTases"/>
    <property type="match status" value="1"/>
</dbReference>
<evidence type="ECO:0000313" key="1">
    <source>
        <dbReference type="EMBL" id="VBB18201.1"/>
    </source>
</evidence>
<dbReference type="GO" id="GO:0032259">
    <property type="term" value="P:methylation"/>
    <property type="evidence" value="ECO:0007669"/>
    <property type="project" value="UniProtKB-KW"/>
</dbReference>
<protein>
    <submittedName>
        <fullName evidence="1">Class I SAM-dependent methyltransferase</fullName>
    </submittedName>
</protein>
<dbReference type="Pfam" id="PF02353">
    <property type="entry name" value="CMAS"/>
    <property type="match status" value="1"/>
</dbReference>
<keyword evidence="2" id="KW-1185">Reference proteome</keyword>
<sequence length="385" mass="44845">MTNTSTPAKTHSKGLSILNLFNFYSLFYALCTRIGEYTEEFVAKYLTPYIPDSLVRMFIRHSLKGRVVDLQKIYAGLSADQINATYIAKIDKQKIAIETEKANEQHYMVPTSFFKLVMGDCMKYSAGEWTQMTNTLTESETYTLDKYCDMLGLNNGTLRVLDIGCGWGSFSLYASQKYPSSDFVCVSNSSSQREYIEDVIRTKKITNLKVHTVDINDLTMDTLGSQFDRIISVEMFEHVKNHRELFKKISSFLKPSGKMLVHIFSHDKYCYDFENDSWMGRNFFSGGTMPSSTLLISQASECFKLESHTRVDGKHYERTCNEWLKKMDSNKDKVLRIFEETYRTSDKSPTAWYMYWRLFFLACAECFGYNEGREWYVNYYLFNKI</sequence>
<comment type="caution">
    <text evidence="1">The sequence shown here is derived from an EMBL/GenBank/DDBJ whole genome shotgun (WGS) entry which is preliminary data.</text>
</comment>
<keyword evidence="1" id="KW-0489">Methyltransferase</keyword>
<dbReference type="SUPFAM" id="SSF53335">
    <property type="entry name" value="S-adenosyl-L-methionine-dependent methyltransferases"/>
    <property type="match status" value="1"/>
</dbReference>
<dbReference type="FunFam" id="3.40.50.150:FF:000554">
    <property type="entry name" value="Cation-transporting ATPase"/>
    <property type="match status" value="1"/>
</dbReference>
<keyword evidence="1" id="KW-0808">Transferase</keyword>
<proteinExistence type="predicted"/>
<evidence type="ECO:0000313" key="2">
    <source>
        <dbReference type="Proteomes" id="UP000594342"/>
    </source>
</evidence>
<name>A0A5K0U9F5_9VIRU</name>
<dbReference type="EMBL" id="UPSH01000001">
    <property type="protein sequence ID" value="VBB18201.1"/>
    <property type="molecule type" value="Genomic_DNA"/>
</dbReference>
<dbReference type="GO" id="GO:0008168">
    <property type="term" value="F:methyltransferase activity"/>
    <property type="evidence" value="ECO:0007669"/>
    <property type="project" value="UniProtKB-KW"/>
</dbReference>
<dbReference type="Proteomes" id="UP000594342">
    <property type="component" value="Unassembled WGS sequence"/>
</dbReference>
<organism evidence="1 2">
    <name type="scientific">Yasminevirus sp. GU-2018</name>
    <dbReference type="NCBI Taxonomy" id="2420051"/>
    <lineage>
        <taxon>Viruses</taxon>
        <taxon>Varidnaviria</taxon>
        <taxon>Bamfordvirae</taxon>
        <taxon>Nucleocytoviricota</taxon>
        <taxon>Megaviricetes</taxon>
        <taxon>Imitervirales</taxon>
        <taxon>Mimiviridae</taxon>
        <taxon>Klosneuvirinae</taxon>
        <taxon>Yasminevirus</taxon>
        <taxon>Yasminevirus saudimassiliense</taxon>
    </lineage>
</organism>
<gene>
    <name evidence="1" type="ORF">YASMINEVIRUS_664</name>
</gene>
<dbReference type="InterPro" id="IPR029063">
    <property type="entry name" value="SAM-dependent_MTases_sf"/>
</dbReference>